<dbReference type="InterPro" id="IPR036390">
    <property type="entry name" value="WH_DNA-bd_sf"/>
</dbReference>
<keyword evidence="2" id="KW-0805">Transcription regulation</keyword>
<dbReference type="GO" id="GO:0005829">
    <property type="term" value="C:cytosol"/>
    <property type="evidence" value="ECO:0007669"/>
    <property type="project" value="TreeGrafter"/>
</dbReference>
<gene>
    <name evidence="6" type="ORF">J4E96_16115</name>
</gene>
<evidence type="ECO:0000256" key="1">
    <source>
        <dbReference type="ARBA" id="ARBA00009437"/>
    </source>
</evidence>
<dbReference type="InterPro" id="IPR036388">
    <property type="entry name" value="WH-like_DNA-bd_sf"/>
</dbReference>
<evidence type="ECO:0000313" key="7">
    <source>
        <dbReference type="Proteomes" id="UP000663937"/>
    </source>
</evidence>
<keyword evidence="3" id="KW-0238">DNA-binding</keyword>
<dbReference type="SUPFAM" id="SSF53850">
    <property type="entry name" value="Periplasmic binding protein-like II"/>
    <property type="match status" value="1"/>
</dbReference>
<dbReference type="PANTHER" id="PTHR30419:SF8">
    <property type="entry name" value="NITROGEN ASSIMILATION TRANSCRIPTIONAL ACTIVATOR-RELATED"/>
    <property type="match status" value="1"/>
</dbReference>
<dbReference type="InterPro" id="IPR000847">
    <property type="entry name" value="LysR_HTH_N"/>
</dbReference>
<dbReference type="Pfam" id="PF03466">
    <property type="entry name" value="LysR_substrate"/>
    <property type="match status" value="1"/>
</dbReference>
<dbReference type="PANTHER" id="PTHR30419">
    <property type="entry name" value="HTH-TYPE TRANSCRIPTIONAL REGULATOR YBHD"/>
    <property type="match status" value="1"/>
</dbReference>
<keyword evidence="4" id="KW-0804">Transcription</keyword>
<organism evidence="6 7">
    <name type="scientific">Pengzhenrongella sicca</name>
    <dbReference type="NCBI Taxonomy" id="2819238"/>
    <lineage>
        <taxon>Bacteria</taxon>
        <taxon>Bacillati</taxon>
        <taxon>Actinomycetota</taxon>
        <taxon>Actinomycetes</taxon>
        <taxon>Micrococcales</taxon>
        <taxon>Pengzhenrongella</taxon>
    </lineage>
</organism>
<dbReference type="InterPro" id="IPR005119">
    <property type="entry name" value="LysR_subst-bd"/>
</dbReference>
<dbReference type="FunFam" id="1.10.10.10:FF:000001">
    <property type="entry name" value="LysR family transcriptional regulator"/>
    <property type="match status" value="1"/>
</dbReference>
<dbReference type="RefSeq" id="WP_227423088.1">
    <property type="nucleotide sequence ID" value="NZ_CP071868.1"/>
</dbReference>
<dbReference type="SUPFAM" id="SSF46785">
    <property type="entry name" value="Winged helix' DNA-binding domain"/>
    <property type="match status" value="1"/>
</dbReference>
<dbReference type="Gene3D" id="3.40.190.290">
    <property type="match status" value="1"/>
</dbReference>
<evidence type="ECO:0000313" key="6">
    <source>
        <dbReference type="EMBL" id="QTE28839.1"/>
    </source>
</evidence>
<dbReference type="KEGG" id="psic:J4E96_16115"/>
<dbReference type="CDD" id="cd05466">
    <property type="entry name" value="PBP2_LTTR_substrate"/>
    <property type="match status" value="1"/>
</dbReference>
<dbReference type="InterPro" id="IPR050950">
    <property type="entry name" value="HTH-type_LysR_regulators"/>
</dbReference>
<evidence type="ECO:0000256" key="2">
    <source>
        <dbReference type="ARBA" id="ARBA00023015"/>
    </source>
</evidence>
<comment type="similarity">
    <text evidence="1">Belongs to the LysR transcriptional regulatory family.</text>
</comment>
<dbReference type="Proteomes" id="UP000663937">
    <property type="component" value="Chromosome"/>
</dbReference>
<dbReference type="GO" id="GO:0003677">
    <property type="term" value="F:DNA binding"/>
    <property type="evidence" value="ECO:0007669"/>
    <property type="project" value="UniProtKB-KW"/>
</dbReference>
<dbReference type="PRINTS" id="PR00039">
    <property type="entry name" value="HTHLYSR"/>
</dbReference>
<evidence type="ECO:0000256" key="3">
    <source>
        <dbReference type="ARBA" id="ARBA00023125"/>
    </source>
</evidence>
<evidence type="ECO:0000256" key="4">
    <source>
        <dbReference type="ARBA" id="ARBA00023163"/>
    </source>
</evidence>
<keyword evidence="7" id="KW-1185">Reference proteome</keyword>
<proteinExistence type="inferred from homology"/>
<dbReference type="AlphaFoldDB" id="A0A8A4ZCT8"/>
<sequence length="309" mass="33188">MDLRMLETFVAVAEEGGFTRAAVRLHLVQSSVSASVASLERQLGFRLFDRRTRSVQLTAEGRSFLESARAAVDAFNRAREDAAKLGGGVAGTVAVGVLVIPDMLGVARAVTTLHAQHPGIDIIVRTATNGSEGLLGDIVAGDLDLSFVVLPLPFAHPPEIVFEPLVAGRYLLCCGRSHPWAGRTDDIPVEEFDGVDFVEFPHGFSTRRATDERFAHTQVRRRTHVEVAHLELVATYIAAGTGVGFVTENLVQASDALVPLTASWIDLRWSIAIARRRGRRVSGAASTFLDVVRENSRAAIATGTGLTPG</sequence>
<dbReference type="EMBL" id="CP071868">
    <property type="protein sequence ID" value="QTE28839.1"/>
    <property type="molecule type" value="Genomic_DNA"/>
</dbReference>
<dbReference type="PROSITE" id="PS50931">
    <property type="entry name" value="HTH_LYSR"/>
    <property type="match status" value="1"/>
</dbReference>
<dbReference type="Gene3D" id="1.10.10.10">
    <property type="entry name" value="Winged helix-like DNA-binding domain superfamily/Winged helix DNA-binding domain"/>
    <property type="match status" value="1"/>
</dbReference>
<name>A0A8A4ZCT8_9MICO</name>
<dbReference type="GO" id="GO:0003700">
    <property type="term" value="F:DNA-binding transcription factor activity"/>
    <property type="evidence" value="ECO:0007669"/>
    <property type="project" value="InterPro"/>
</dbReference>
<feature type="domain" description="HTH lysR-type" evidence="5">
    <location>
        <begin position="1"/>
        <end position="58"/>
    </location>
</feature>
<protein>
    <submittedName>
        <fullName evidence="6">LysR family transcriptional regulator</fullName>
    </submittedName>
</protein>
<evidence type="ECO:0000259" key="5">
    <source>
        <dbReference type="PROSITE" id="PS50931"/>
    </source>
</evidence>
<reference evidence="6" key="1">
    <citation type="submission" date="2021-03" db="EMBL/GenBank/DDBJ databases">
        <title>Pengzhenrongella sicca gen. nov., sp. nov., a new member of suborder Micrococcineae isolated from High-Arctic tundra soil.</title>
        <authorList>
            <person name="Peng F."/>
        </authorList>
    </citation>
    <scope>NUCLEOTIDE SEQUENCE</scope>
    <source>
        <strain evidence="6">LRZ-2</strain>
    </source>
</reference>
<accession>A0A8A4ZCT8</accession>
<dbReference type="Pfam" id="PF00126">
    <property type="entry name" value="HTH_1"/>
    <property type="match status" value="1"/>
</dbReference>